<proteinExistence type="predicted"/>
<comment type="caution">
    <text evidence="1">The sequence shown here is derived from an EMBL/GenBank/DDBJ whole genome shotgun (WGS) entry which is preliminary data.</text>
</comment>
<dbReference type="AlphaFoldDB" id="A0A3P3PWY9"/>
<reference evidence="1 2" key="1">
    <citation type="submission" date="2018-11" db="EMBL/GenBank/DDBJ databases">
        <title>Genome sequencing of Lachnoanaerobaculum orale DSM 24553T.</title>
        <authorList>
            <person name="Kook J.-K."/>
            <person name="Park S.-N."/>
            <person name="Lim Y.K."/>
        </authorList>
    </citation>
    <scope>NUCLEOTIDE SEQUENCE [LARGE SCALE GENOMIC DNA]</scope>
    <source>
        <strain evidence="1 2">DSM 24553</strain>
    </source>
</reference>
<name>A0A3P3PWY9_9FIRM</name>
<keyword evidence="2" id="KW-1185">Reference proteome</keyword>
<dbReference type="EMBL" id="RRCM01000005">
    <property type="protein sequence ID" value="RRJ13482.1"/>
    <property type="molecule type" value="Genomic_DNA"/>
</dbReference>
<evidence type="ECO:0000313" key="1">
    <source>
        <dbReference type="EMBL" id="RRJ13482.1"/>
    </source>
</evidence>
<gene>
    <name evidence="1" type="ORF">EHW90_12905</name>
</gene>
<dbReference type="Proteomes" id="UP000276982">
    <property type="component" value="Unassembled WGS sequence"/>
</dbReference>
<evidence type="ECO:0000313" key="2">
    <source>
        <dbReference type="Proteomes" id="UP000276982"/>
    </source>
</evidence>
<accession>A0A3P3PWY9</accession>
<protein>
    <submittedName>
        <fullName evidence="1">Uncharacterized protein</fullName>
    </submittedName>
</protein>
<sequence>MNIFRELKNLALEKINEGKLSYTFGDLNFQFYESNVCEFNISTITADFPVIKFEERSDEIFTVAVAEKNGTEEILYAKSKQFQMDDSITTLLRYFDYGKDINIVVGDLLKL</sequence>
<dbReference type="RefSeq" id="WP_124953078.1">
    <property type="nucleotide sequence ID" value="NZ_RRCM01000005.1"/>
</dbReference>
<organism evidence="1 2">
    <name type="scientific">Lachnoanaerobaculum orale</name>
    <dbReference type="NCBI Taxonomy" id="979627"/>
    <lineage>
        <taxon>Bacteria</taxon>
        <taxon>Bacillati</taxon>
        <taxon>Bacillota</taxon>
        <taxon>Clostridia</taxon>
        <taxon>Lachnospirales</taxon>
        <taxon>Lachnospiraceae</taxon>
        <taxon>Lachnoanaerobaculum</taxon>
    </lineage>
</organism>